<proteinExistence type="predicted"/>
<gene>
    <name evidence="2" type="ORF">BC008_34955</name>
</gene>
<evidence type="ECO:0000313" key="2">
    <source>
        <dbReference type="EMBL" id="KST69165.1"/>
    </source>
</evidence>
<feature type="chain" id="PRO_5006890209" evidence="1">
    <location>
        <begin position="20"/>
        <end position="184"/>
    </location>
</feature>
<comment type="caution">
    <text evidence="2">The sequence shown here is derived from an EMBL/GenBank/DDBJ whole genome shotgun (WGS) entry which is preliminary data.</text>
</comment>
<keyword evidence="3" id="KW-1185">Reference proteome</keyword>
<dbReference type="AlphaFoldDB" id="A0A0V7ZX08"/>
<feature type="signal peptide" evidence="1">
    <location>
        <begin position="1"/>
        <end position="19"/>
    </location>
</feature>
<organism evidence="2 3">
    <name type="scientific">Mastigocoleus testarum BC008</name>
    <dbReference type="NCBI Taxonomy" id="371196"/>
    <lineage>
        <taxon>Bacteria</taxon>
        <taxon>Bacillati</taxon>
        <taxon>Cyanobacteriota</taxon>
        <taxon>Cyanophyceae</taxon>
        <taxon>Nostocales</taxon>
        <taxon>Hapalosiphonaceae</taxon>
        <taxon>Mastigocoleus</taxon>
    </lineage>
</organism>
<name>A0A0V7ZX08_9CYAN</name>
<evidence type="ECO:0000256" key="1">
    <source>
        <dbReference type="SAM" id="SignalP"/>
    </source>
</evidence>
<protein>
    <submittedName>
        <fullName evidence="2">Uncharacterized protein</fullName>
    </submittedName>
</protein>
<evidence type="ECO:0000313" key="3">
    <source>
        <dbReference type="Proteomes" id="UP000053372"/>
    </source>
</evidence>
<sequence>MAMLLALGSVTLLASQAFAETSLTSSQSVSVLLNRDDSSAKVIKREVIPGTFSLTRQNGCIVRNPILKTFLDDGTTLQTPAGITVVGNSLSQWRNEYKQPWQSKLTDYEGGEYKIMIFQIGKHPSTLLKSEESEEKLIDSQTSCNAAIYKVYRSNLRLIKPISEPQKSNFSLSFSEGWERHFSR</sequence>
<accession>A0A0V7ZX08</accession>
<reference evidence="2 3" key="1">
    <citation type="journal article" date="2015" name="Genome Announc.">
        <title>Draft Genome of the Euendolithic (true boring) Cyanobacterium Mastigocoleus testarum strain BC008.</title>
        <authorList>
            <person name="Guida B.S."/>
            <person name="Garcia-Pichel F."/>
        </authorList>
    </citation>
    <scope>NUCLEOTIDE SEQUENCE [LARGE SCALE GENOMIC DNA]</scope>
    <source>
        <strain evidence="2 3">BC008</strain>
    </source>
</reference>
<dbReference type="EMBL" id="LMTZ01000035">
    <property type="protein sequence ID" value="KST69165.1"/>
    <property type="molecule type" value="Genomic_DNA"/>
</dbReference>
<keyword evidence="1" id="KW-0732">Signal</keyword>
<dbReference type="Proteomes" id="UP000053372">
    <property type="component" value="Unassembled WGS sequence"/>
</dbReference>